<evidence type="ECO:0000313" key="3">
    <source>
        <dbReference type="Proteomes" id="UP000683925"/>
    </source>
</evidence>
<feature type="region of interest" description="Disordered" evidence="1">
    <location>
        <begin position="119"/>
        <end position="184"/>
    </location>
</feature>
<dbReference type="AlphaFoldDB" id="A0A8S1VQM5"/>
<dbReference type="OMA" id="MQESETN"/>
<gene>
    <name evidence="2" type="ORF">POCTA_138.1.T0740007</name>
</gene>
<protein>
    <submittedName>
        <fullName evidence="2">Uncharacterized protein</fullName>
    </submittedName>
</protein>
<sequence length="259" mass="30226">MQESETNQVSQFESEDQSNPACPNKPIIPYLIQKSFVQKSDNASYLNWQQPDSKRNKSSLAMIGTSYSKLKSRECCDQFEQMATAQRKAVQNQIQTMTQLNQLILDHSKLLEEMIGKKKEEAEKNKSLSDQSDIQKEVSEKERKFKEWKEKCEKETSSNQQRDHKIKELRKKAAELEEQSQKSSYTISLSQEVETWKNKYINLTKQNDETQKKLKEYENELEQLKQNQSLRDSGVQQSTTTVTTTRKRGTVKLAEQIQQ</sequence>
<evidence type="ECO:0000256" key="1">
    <source>
        <dbReference type="SAM" id="MobiDB-lite"/>
    </source>
</evidence>
<comment type="caution">
    <text evidence="2">The sequence shown here is derived from an EMBL/GenBank/DDBJ whole genome shotgun (WGS) entry which is preliminary data.</text>
</comment>
<feature type="compositionally biased region" description="Polar residues" evidence="1">
    <location>
        <begin position="1"/>
        <end position="21"/>
    </location>
</feature>
<organism evidence="2 3">
    <name type="scientific">Paramecium octaurelia</name>
    <dbReference type="NCBI Taxonomy" id="43137"/>
    <lineage>
        <taxon>Eukaryota</taxon>
        <taxon>Sar</taxon>
        <taxon>Alveolata</taxon>
        <taxon>Ciliophora</taxon>
        <taxon>Intramacronucleata</taxon>
        <taxon>Oligohymenophorea</taxon>
        <taxon>Peniculida</taxon>
        <taxon>Parameciidae</taxon>
        <taxon>Paramecium</taxon>
    </lineage>
</organism>
<evidence type="ECO:0000313" key="2">
    <source>
        <dbReference type="EMBL" id="CAD8179824.1"/>
    </source>
</evidence>
<feature type="region of interest" description="Disordered" evidence="1">
    <location>
        <begin position="224"/>
        <end position="259"/>
    </location>
</feature>
<feature type="compositionally biased region" description="Basic and acidic residues" evidence="1">
    <location>
        <begin position="119"/>
        <end position="175"/>
    </location>
</feature>
<reference evidence="2" key="1">
    <citation type="submission" date="2021-01" db="EMBL/GenBank/DDBJ databases">
        <authorList>
            <consortium name="Genoscope - CEA"/>
            <person name="William W."/>
        </authorList>
    </citation>
    <scope>NUCLEOTIDE SEQUENCE</scope>
</reference>
<dbReference type="OrthoDB" id="306699at2759"/>
<feature type="region of interest" description="Disordered" evidence="1">
    <location>
        <begin position="1"/>
        <end position="25"/>
    </location>
</feature>
<accession>A0A8S1VQM5</accession>
<keyword evidence="3" id="KW-1185">Reference proteome</keyword>
<proteinExistence type="predicted"/>
<dbReference type="Proteomes" id="UP000683925">
    <property type="component" value="Unassembled WGS sequence"/>
</dbReference>
<dbReference type="EMBL" id="CAJJDP010000073">
    <property type="protein sequence ID" value="CAD8179824.1"/>
    <property type="molecule type" value="Genomic_DNA"/>
</dbReference>
<name>A0A8S1VQM5_PAROT</name>
<feature type="compositionally biased region" description="Low complexity" evidence="1">
    <location>
        <begin position="233"/>
        <end position="244"/>
    </location>
</feature>